<dbReference type="PANTHER" id="PTHR24028:SF328">
    <property type="entry name" value="CADHERIN-3"/>
    <property type="match status" value="1"/>
</dbReference>
<evidence type="ECO:0000256" key="5">
    <source>
        <dbReference type="SAM" id="MobiDB-lite"/>
    </source>
</evidence>
<dbReference type="GO" id="GO:0000272">
    <property type="term" value="P:polysaccharide catabolic process"/>
    <property type="evidence" value="ECO:0007669"/>
    <property type="project" value="InterPro"/>
</dbReference>
<dbReference type="InterPro" id="IPR013783">
    <property type="entry name" value="Ig-like_fold"/>
</dbReference>
<evidence type="ECO:0000259" key="6">
    <source>
        <dbReference type="PROSITE" id="PS50268"/>
    </source>
</evidence>
<keyword evidence="4" id="KW-0325">Glycoprotein</keyword>
<evidence type="ECO:0000313" key="7">
    <source>
        <dbReference type="EMBL" id="QDT06461.1"/>
    </source>
</evidence>
<sequence>MVKRQPRSSMRRIQVRRRLTLEHLSDRRVLAAITGAVFDDLNQSLYRDTGEPDAASRLIYLDLNANAQLDVGERLSLAGSDGSFNFDNLPDGTYSVRLFNATSTQQQTFPVEAVTPMDAIEITDGIRLIAGDASSSVLTTDSIVFAAPSSGTSTNLTVGDELTAMQSLPDGRLLVVGTDSSTDNAWIVDPTTSAITPVELSTIATAWATVSLDSDGHGVLLESVDPISGPAQIPVRSIDASNLGTGINVTVTTTMVPSDTQVLSSATGVRSVFGSTTNDGLSLSLWSNSTASLIGSPIDVAGTSELLSFDDASGLLVLRTTDGGVSVRDVNADFAPLYSLADQAGPVVIDGKRDLLITYSPADSAVQVIHLQDAEVIANLAVDLSAIGQVSSLAIGETPDSLILLGAAGVHEVRLTRPAAHTVTIVGGANPDAVEFGIFQTGGNAAPRYDELPLIETNEDEPLTLAAPAATLGSADADDDNYVLVQTGSAQHGAASITIRGAVAYTPDQDFHGTDTVTVVLHDGQTASAATALNITVQAVPDPPTDIDVDIPTVPENIPTGVPIGTIGVTDVDGGGGHTIGIDDIRFEEDGGQIIFVGGDLDFESEPTISIGISATDPDTNETIEKSVSIQIGDANDPITGITPKTAFVFENAPGDIVTELKVQDQDAEQVHTFTVDDQRFIVEGFDLRLADGVSVDYETEPTIVVHVTATEVGGPNSYTEEITITVRDLPEQGSALTLTDDTIMELTLGDEVGEIKIDGGTPAARFTLTVDDSRFEVSGSTLKLKDDEFVELAVQSEIQVTVTADDSMNEFASIEQPFIIKIVGNESPLHNLDDPYDVDHGGDVTAADALAIINYLNIYGPGPVGSGGMGYCYDVNADGFVTALDALLVLNQLNQTSSGTVGGEGDQPGEGEQPNVPNPIPRLDRQSIADDDSQQQDPVAQELTAPSSMSLRDDMFVQWQSQSSGTAGLQGEDHQEDQPSPSEVDATLRLLADDQA</sequence>
<dbReference type="Gene3D" id="2.60.40.2810">
    <property type="match status" value="1"/>
</dbReference>
<accession>A0A517NH42</accession>
<dbReference type="GO" id="GO:0005886">
    <property type="term" value="C:plasma membrane"/>
    <property type="evidence" value="ECO:0007669"/>
    <property type="project" value="TreeGrafter"/>
</dbReference>
<organism evidence="7 8">
    <name type="scientific">Rubripirellula lacrimiformis</name>
    <dbReference type="NCBI Taxonomy" id="1930273"/>
    <lineage>
        <taxon>Bacteria</taxon>
        <taxon>Pseudomonadati</taxon>
        <taxon>Planctomycetota</taxon>
        <taxon>Planctomycetia</taxon>
        <taxon>Pirellulales</taxon>
        <taxon>Pirellulaceae</taxon>
        <taxon>Rubripirellula</taxon>
    </lineage>
</organism>
<dbReference type="Gene3D" id="2.60.40.60">
    <property type="entry name" value="Cadherins"/>
    <property type="match status" value="2"/>
</dbReference>
<dbReference type="GO" id="GO:0004553">
    <property type="term" value="F:hydrolase activity, hydrolyzing O-glycosyl compounds"/>
    <property type="evidence" value="ECO:0007669"/>
    <property type="project" value="InterPro"/>
</dbReference>
<comment type="subcellular location">
    <subcellularLocation>
        <location evidence="1">Membrane</location>
        <topology evidence="1">Single-pass membrane protein</topology>
    </subcellularLocation>
</comment>
<dbReference type="SUPFAM" id="SSF50978">
    <property type="entry name" value="WD40 repeat-like"/>
    <property type="match status" value="1"/>
</dbReference>
<keyword evidence="8" id="KW-1185">Reference proteome</keyword>
<dbReference type="SUPFAM" id="SSF63446">
    <property type="entry name" value="Type I dockerin domain"/>
    <property type="match status" value="1"/>
</dbReference>
<evidence type="ECO:0000256" key="4">
    <source>
        <dbReference type="ARBA" id="ARBA00023180"/>
    </source>
</evidence>
<evidence type="ECO:0000313" key="8">
    <source>
        <dbReference type="Proteomes" id="UP000318538"/>
    </source>
</evidence>
<dbReference type="InterPro" id="IPR002105">
    <property type="entry name" value="Dockerin_1_rpt"/>
</dbReference>
<feature type="compositionally biased region" description="Polar residues" evidence="5">
    <location>
        <begin position="959"/>
        <end position="968"/>
    </location>
</feature>
<keyword evidence="3" id="KW-1133">Transmembrane helix</keyword>
<evidence type="ECO:0000256" key="3">
    <source>
        <dbReference type="ARBA" id="ARBA00022989"/>
    </source>
</evidence>
<dbReference type="Gene3D" id="1.10.1330.10">
    <property type="entry name" value="Dockerin domain"/>
    <property type="match status" value="1"/>
</dbReference>
<dbReference type="Pfam" id="PF00404">
    <property type="entry name" value="Dockerin_1"/>
    <property type="match status" value="1"/>
</dbReference>
<reference evidence="7 8" key="1">
    <citation type="submission" date="2019-02" db="EMBL/GenBank/DDBJ databases">
        <title>Deep-cultivation of Planctomycetes and their phenomic and genomic characterization uncovers novel biology.</title>
        <authorList>
            <person name="Wiegand S."/>
            <person name="Jogler M."/>
            <person name="Boedeker C."/>
            <person name="Pinto D."/>
            <person name="Vollmers J."/>
            <person name="Rivas-Marin E."/>
            <person name="Kohn T."/>
            <person name="Peeters S.H."/>
            <person name="Heuer A."/>
            <person name="Rast P."/>
            <person name="Oberbeckmann S."/>
            <person name="Bunk B."/>
            <person name="Jeske O."/>
            <person name="Meyerdierks A."/>
            <person name="Storesund J.E."/>
            <person name="Kallscheuer N."/>
            <person name="Luecker S."/>
            <person name="Lage O.M."/>
            <person name="Pohl T."/>
            <person name="Merkel B.J."/>
            <person name="Hornburger P."/>
            <person name="Mueller R.-W."/>
            <person name="Bruemmer F."/>
            <person name="Labrenz M."/>
            <person name="Spormann A.M."/>
            <person name="Op den Camp H."/>
            <person name="Overmann J."/>
            <person name="Amann R."/>
            <person name="Jetten M.S.M."/>
            <person name="Mascher T."/>
            <person name="Medema M.H."/>
            <person name="Devos D.P."/>
            <person name="Kaster A.-K."/>
            <person name="Ovreas L."/>
            <person name="Rohde M."/>
            <person name="Galperin M.Y."/>
            <person name="Jogler C."/>
        </authorList>
    </citation>
    <scope>NUCLEOTIDE SEQUENCE [LARGE SCALE GENOMIC DNA]</scope>
    <source>
        <strain evidence="7 8">K22_7</strain>
    </source>
</reference>
<dbReference type="InterPro" id="IPR036439">
    <property type="entry name" value="Dockerin_dom_sf"/>
</dbReference>
<dbReference type="InterPro" id="IPR015919">
    <property type="entry name" value="Cadherin-like_sf"/>
</dbReference>
<dbReference type="InterPro" id="IPR036322">
    <property type="entry name" value="WD40_repeat_dom_sf"/>
</dbReference>
<dbReference type="GO" id="GO:0005509">
    <property type="term" value="F:calcium ion binding"/>
    <property type="evidence" value="ECO:0007669"/>
    <property type="project" value="InterPro"/>
</dbReference>
<proteinExistence type="predicted"/>
<dbReference type="CDD" id="cd11304">
    <property type="entry name" value="Cadherin_repeat"/>
    <property type="match status" value="1"/>
</dbReference>
<feature type="region of interest" description="Disordered" evidence="5">
    <location>
        <begin position="899"/>
        <end position="987"/>
    </location>
</feature>
<dbReference type="Proteomes" id="UP000318538">
    <property type="component" value="Chromosome"/>
</dbReference>
<dbReference type="InterPro" id="IPR002126">
    <property type="entry name" value="Cadherin-like_dom"/>
</dbReference>
<dbReference type="PROSITE" id="PS50268">
    <property type="entry name" value="CADHERIN_2"/>
    <property type="match status" value="1"/>
</dbReference>
<dbReference type="PANTHER" id="PTHR24028">
    <property type="entry name" value="CADHERIN-87A"/>
    <property type="match status" value="1"/>
</dbReference>
<name>A0A517NH42_9BACT</name>
<evidence type="ECO:0000256" key="1">
    <source>
        <dbReference type="ARBA" id="ARBA00004167"/>
    </source>
</evidence>
<feature type="domain" description="Cadherin" evidence="6">
    <location>
        <begin position="553"/>
        <end position="646"/>
    </location>
</feature>
<keyword evidence="2" id="KW-0812">Transmembrane</keyword>
<dbReference type="GO" id="GO:0007156">
    <property type="term" value="P:homophilic cell adhesion via plasma membrane adhesion molecules"/>
    <property type="evidence" value="ECO:0007669"/>
    <property type="project" value="InterPro"/>
</dbReference>
<dbReference type="Gene3D" id="2.60.40.10">
    <property type="entry name" value="Immunoglobulins"/>
    <property type="match status" value="1"/>
</dbReference>
<dbReference type="SUPFAM" id="SSF49313">
    <property type="entry name" value="Cadherin-like"/>
    <property type="match status" value="2"/>
</dbReference>
<protein>
    <submittedName>
        <fullName evidence="7">Cadherin domain protein</fullName>
    </submittedName>
</protein>
<dbReference type="EMBL" id="CP036525">
    <property type="protein sequence ID" value="QDT06461.1"/>
    <property type="molecule type" value="Genomic_DNA"/>
</dbReference>
<keyword evidence="3" id="KW-0472">Membrane</keyword>
<gene>
    <name evidence="7" type="ORF">K227x_48710</name>
</gene>
<dbReference type="SUPFAM" id="SSF117074">
    <property type="entry name" value="Hypothetical protein PA1324"/>
    <property type="match status" value="1"/>
</dbReference>
<evidence type="ECO:0000256" key="2">
    <source>
        <dbReference type="ARBA" id="ARBA00022692"/>
    </source>
</evidence>
<dbReference type="AlphaFoldDB" id="A0A517NH42"/>
<dbReference type="OrthoDB" id="237985at2"/>
<dbReference type="Pfam" id="PF17963">
    <property type="entry name" value="Big_9"/>
    <property type="match status" value="1"/>
</dbReference>
<dbReference type="InterPro" id="IPR050174">
    <property type="entry name" value="Protocadherin/Cadherin-CA"/>
</dbReference>
<dbReference type="RefSeq" id="WP_145173124.1">
    <property type="nucleotide sequence ID" value="NZ_CP036525.1"/>
</dbReference>
<dbReference type="KEGG" id="rlc:K227x_48710"/>